<feature type="region of interest" description="Disordered" evidence="7">
    <location>
        <begin position="697"/>
        <end position="794"/>
    </location>
</feature>
<proteinExistence type="inferred from homology"/>
<evidence type="ECO:0000259" key="8">
    <source>
        <dbReference type="Pfam" id="PF22930"/>
    </source>
</evidence>
<comment type="cofactor">
    <cofactor evidence="1">
        <name>pyridoxal 5'-phosphate</name>
        <dbReference type="ChEBI" id="CHEBI:597326"/>
    </cofactor>
</comment>
<dbReference type="InterPro" id="IPR015424">
    <property type="entry name" value="PyrdxlP-dep_Trfase"/>
</dbReference>
<keyword evidence="4" id="KW-0663">Pyridoxal phosphate</keyword>
<evidence type="ECO:0000256" key="4">
    <source>
        <dbReference type="ARBA" id="ARBA00022898"/>
    </source>
</evidence>
<dbReference type="InterPro" id="IPR050477">
    <property type="entry name" value="GrpII_AminoAcid_Decarb"/>
</dbReference>
<comment type="similarity">
    <text evidence="2">Belongs to the group II decarboxylase family.</text>
</comment>
<dbReference type="Pfam" id="PF22930">
    <property type="entry name" value="PDXDC1-like_cen"/>
    <property type="match status" value="1"/>
</dbReference>
<dbReference type="InterPro" id="IPR055102">
    <property type="entry name" value="PDXDC1-like_3rd"/>
</dbReference>
<dbReference type="RefSeq" id="XP_014671448.1">
    <property type="nucleotide sequence ID" value="XM_014815962.1"/>
</dbReference>
<dbReference type="InterPro" id="IPR002129">
    <property type="entry name" value="PyrdxlP-dep_de-COase"/>
</dbReference>
<feature type="compositionally biased region" description="Basic and acidic residues" evidence="7">
    <location>
        <begin position="740"/>
        <end position="765"/>
    </location>
</feature>
<dbReference type="Proteomes" id="UP000695022">
    <property type="component" value="Unplaced"/>
</dbReference>
<evidence type="ECO:0000259" key="9">
    <source>
        <dbReference type="Pfam" id="PF22937"/>
    </source>
</evidence>
<evidence type="ECO:0000256" key="7">
    <source>
        <dbReference type="SAM" id="MobiDB-lite"/>
    </source>
</evidence>
<evidence type="ECO:0000256" key="5">
    <source>
        <dbReference type="ARBA" id="ARBA00023239"/>
    </source>
</evidence>
<sequence length="794" mass="87057">MNENRNLSSVSSAGTIEDEILLKKQIIGNHISNTTAPDDAFYKFAHPVLNEMQAAVEKNVKALENLQEHVKPEVDEWHKKEARSHIISGPLPGSGQAVVEVIEKLEQIILYDEDEDEDDSSRQRETPLQVLDEDGKMAVLSHSVAAYMSTLDHGHLRRLTTRIVSDTTIWLAKFFRFFGSSAFFHEDYREGLLRVCRLVLHRRYPKYASEGFEALYRRPPVLYLSAAARGGMAQFLCAQLGLPSSCVSTVPCGVETWNRYKMDKVKLEKLIRDDIAAGRLPVLAVANAGTPVVGQVDDIEGVQDLCKTHDIWLHVEGHGLASLVLTDTPNNPAASKMADSMTLTPGTWLGVPALPYVSLYAASEPALVHAAGLAAFNSHLRLSCLPLWLCLQKLGSEGVCGRVGHACELSVVLHEELGKCPAVKLISKDMSRDGQRSKPELSPGSKSPLINCSVSALVMFERVPPACVFRYTGDPEASGVEVAPYAENAEERNSCNNSSYIDALNNWLGQTMQRDMQEVLIDLIDLESDGVCIRFCPLENAHVVGTTMQDVEDFIACLTDKIAILNATVHQRLLFRNIVKSNGNLRLVDIGNWAGLGAVQFVEQMAEVVKKGIEAVNKDLEQENAEKIMQEGVLRYVPLVGSLVNWWSPPPKEVGIRGRTFDLTSGMIESTENTYKYHMQIQHGPAPIQKLQILAQPHGNDGSSQQTTGSEKSSSSPDHASKTPTTTTSSDDSGDGSSEASRESLRRELTSGGGEAERSQYDRQGRYAMKRPPAVPAVPEDEESAEETAAPPAP</sequence>
<dbReference type="Pfam" id="PF00282">
    <property type="entry name" value="Pyridoxal_deC"/>
    <property type="match status" value="1"/>
</dbReference>
<evidence type="ECO:0000256" key="2">
    <source>
        <dbReference type="ARBA" id="ARBA00009533"/>
    </source>
</evidence>
<reference evidence="11" key="1">
    <citation type="submission" date="2025-08" db="UniProtKB">
        <authorList>
            <consortium name="RefSeq"/>
        </authorList>
    </citation>
    <scope>IDENTIFICATION</scope>
</reference>
<evidence type="ECO:0000256" key="1">
    <source>
        <dbReference type="ARBA" id="ARBA00001933"/>
    </source>
</evidence>
<dbReference type="Pfam" id="PF22937">
    <property type="entry name" value="PDXDC1-like_cen2"/>
    <property type="match status" value="1"/>
</dbReference>
<dbReference type="PANTHER" id="PTHR42735:SF1">
    <property type="entry name" value="PYRIDOXAL-DEPENDENT DECARBOXYLASE DOMAIN-CONTAINING PROTEIN 1-RELATED"/>
    <property type="match status" value="1"/>
</dbReference>
<gene>
    <name evidence="11" type="primary">LOC106812159</name>
</gene>
<dbReference type="SUPFAM" id="SSF53383">
    <property type="entry name" value="PLP-dependent transferases"/>
    <property type="match status" value="1"/>
</dbReference>
<feature type="domain" description="PDXDC1/PDXD2 second" evidence="8">
    <location>
        <begin position="465"/>
        <end position="569"/>
    </location>
</feature>
<accession>A0ABM1EGX7</accession>
<keyword evidence="5" id="KW-0456">Lyase</keyword>
<keyword evidence="10" id="KW-1185">Reference proteome</keyword>
<evidence type="ECO:0000313" key="10">
    <source>
        <dbReference type="Proteomes" id="UP000695022"/>
    </source>
</evidence>
<evidence type="ECO:0000256" key="3">
    <source>
        <dbReference type="ARBA" id="ARBA00022793"/>
    </source>
</evidence>
<evidence type="ECO:0000256" key="6">
    <source>
        <dbReference type="ARBA" id="ARBA00047190"/>
    </source>
</evidence>
<feature type="domain" description="PDXDC1-like third" evidence="9">
    <location>
        <begin position="575"/>
        <end position="621"/>
    </location>
</feature>
<protein>
    <recommendedName>
        <fullName evidence="6">Pyridoxal-dependent decarboxylase domain-containing protein 1</fullName>
    </recommendedName>
</protein>
<name>A0ABM1EGX7_PRICU</name>
<dbReference type="PANTHER" id="PTHR42735">
    <property type="match status" value="1"/>
</dbReference>
<feature type="compositionally biased region" description="Polar residues" evidence="7">
    <location>
        <begin position="701"/>
        <end position="718"/>
    </location>
</feature>
<dbReference type="InterPro" id="IPR055103">
    <property type="entry name" value="PDXDC1-like_2nd"/>
</dbReference>
<dbReference type="GeneID" id="106812159"/>
<evidence type="ECO:0000313" key="11">
    <source>
        <dbReference type="RefSeq" id="XP_014671448.1"/>
    </source>
</evidence>
<organism evidence="10 11">
    <name type="scientific">Priapulus caudatus</name>
    <name type="common">Priapulid worm</name>
    <dbReference type="NCBI Taxonomy" id="37621"/>
    <lineage>
        <taxon>Eukaryota</taxon>
        <taxon>Metazoa</taxon>
        <taxon>Ecdysozoa</taxon>
        <taxon>Scalidophora</taxon>
        <taxon>Priapulida</taxon>
        <taxon>Priapulimorpha</taxon>
        <taxon>Priapulimorphida</taxon>
        <taxon>Priapulidae</taxon>
        <taxon>Priapulus</taxon>
    </lineage>
</organism>
<dbReference type="Gene3D" id="3.40.640.10">
    <property type="entry name" value="Type I PLP-dependent aspartate aminotransferase-like (Major domain)"/>
    <property type="match status" value="1"/>
</dbReference>
<keyword evidence="3" id="KW-0210">Decarboxylase</keyword>
<dbReference type="InterPro" id="IPR015421">
    <property type="entry name" value="PyrdxlP-dep_Trfase_major"/>
</dbReference>
<feature type="compositionally biased region" description="Low complexity" evidence="7">
    <location>
        <begin position="723"/>
        <end position="739"/>
    </location>
</feature>